<dbReference type="Proteomes" id="UP000285430">
    <property type="component" value="Unassembled WGS sequence"/>
</dbReference>
<evidence type="ECO:0008006" key="5">
    <source>
        <dbReference type="Google" id="ProtNLM"/>
    </source>
</evidence>
<dbReference type="PANTHER" id="PTHR47190">
    <property type="entry name" value="DEHYDROGENASE, PUTATIVE-RELATED"/>
    <property type="match status" value="1"/>
</dbReference>
<comment type="caution">
    <text evidence="2">The sequence shown here is derived from an EMBL/GenBank/DDBJ whole genome shotgun (WGS) entry which is preliminary data.</text>
</comment>
<reference evidence="3 4" key="1">
    <citation type="submission" date="2018-08" db="EMBL/GenBank/DDBJ databases">
        <title>Aphanomyces genome sequencing and annotation.</title>
        <authorList>
            <person name="Minardi D."/>
            <person name="Oidtmann B."/>
            <person name="Van Der Giezen M."/>
            <person name="Studholme D.J."/>
        </authorList>
    </citation>
    <scope>NUCLEOTIDE SEQUENCE [LARGE SCALE GENOMIC DNA]</scope>
    <source>
        <strain evidence="2 3">Da</strain>
        <strain evidence="1 4">Sv</strain>
    </source>
</reference>
<protein>
    <recommendedName>
        <fullName evidence="5">Glucose-methanol-choline oxidoreductase N-terminal domain-containing protein</fullName>
    </recommendedName>
</protein>
<proteinExistence type="predicted"/>
<dbReference type="InterPro" id="IPR053208">
    <property type="entry name" value="GMC_Oxidoreductase_CD"/>
</dbReference>
<dbReference type="AlphaFoldDB" id="A0A418FH47"/>
<accession>A0A418FH47</accession>
<evidence type="ECO:0000313" key="3">
    <source>
        <dbReference type="Proteomes" id="UP000285430"/>
    </source>
</evidence>
<dbReference type="EMBL" id="QUTG01002177">
    <property type="protein sequence ID" value="RHY97367.1"/>
    <property type="molecule type" value="Genomic_DNA"/>
</dbReference>
<dbReference type="PANTHER" id="PTHR47190:SF2">
    <property type="entry name" value="CELLOBIOSE DEHYDROGENASE (AFU_ORTHOLOGUE AFUA_2G17620)"/>
    <property type="match status" value="1"/>
</dbReference>
<sequence>MGESCVNDHACKCVVCPQRRHLSFRERPRINHRGTDIAGPRPPTALLATLLAYNRNNDCPKEHYDVIVVGGGPAGSVVASQLLAKSPSLSVLLIEAGDATQSALGGTFTHWTPFDVPFYWSHVAHLEAFHWNVSNTFIAKALGGCGIHNAMLYGTIYVTKLRSFRAFACA</sequence>
<gene>
    <name evidence="1" type="ORF">DYB35_003355</name>
    <name evidence="2" type="ORF">DYB37_011478</name>
</gene>
<organism evidence="2 3">
    <name type="scientific">Aphanomyces astaci</name>
    <name type="common">Crayfish plague agent</name>
    <dbReference type="NCBI Taxonomy" id="112090"/>
    <lineage>
        <taxon>Eukaryota</taxon>
        <taxon>Sar</taxon>
        <taxon>Stramenopiles</taxon>
        <taxon>Oomycota</taxon>
        <taxon>Saprolegniomycetes</taxon>
        <taxon>Saprolegniales</taxon>
        <taxon>Verrucalvaceae</taxon>
        <taxon>Aphanomyces</taxon>
    </lineage>
</organism>
<dbReference type="EMBL" id="QUTH01001717">
    <property type="protein sequence ID" value="RHZ29537.1"/>
    <property type="molecule type" value="Genomic_DNA"/>
</dbReference>
<evidence type="ECO:0000313" key="2">
    <source>
        <dbReference type="EMBL" id="RHZ29537.1"/>
    </source>
</evidence>
<name>A0A418FH47_APHAT</name>
<dbReference type="Proteomes" id="UP000285712">
    <property type="component" value="Unassembled WGS sequence"/>
</dbReference>
<evidence type="ECO:0000313" key="4">
    <source>
        <dbReference type="Proteomes" id="UP000285712"/>
    </source>
</evidence>
<dbReference type="Gene3D" id="3.50.50.60">
    <property type="entry name" value="FAD/NAD(P)-binding domain"/>
    <property type="match status" value="1"/>
</dbReference>
<dbReference type="Pfam" id="PF05834">
    <property type="entry name" value="Lycopene_cycl"/>
    <property type="match status" value="1"/>
</dbReference>
<dbReference type="InterPro" id="IPR036188">
    <property type="entry name" value="FAD/NAD-bd_sf"/>
</dbReference>
<evidence type="ECO:0000313" key="1">
    <source>
        <dbReference type="EMBL" id="RHY97367.1"/>
    </source>
</evidence>
<dbReference type="SUPFAM" id="SSF51905">
    <property type="entry name" value="FAD/NAD(P)-binding domain"/>
    <property type="match status" value="1"/>
</dbReference>